<keyword evidence="3" id="KW-0862">Zinc</keyword>
<feature type="domain" description="Alcohol dehydrogenase-like N-terminal" evidence="4">
    <location>
        <begin position="28"/>
        <end position="136"/>
    </location>
</feature>
<dbReference type="InterPro" id="IPR036291">
    <property type="entry name" value="NAD(P)-bd_dom_sf"/>
</dbReference>
<evidence type="ECO:0000259" key="4">
    <source>
        <dbReference type="Pfam" id="PF08240"/>
    </source>
</evidence>
<dbReference type="PANTHER" id="PTHR42813">
    <property type="entry name" value="ZINC-TYPE ALCOHOL DEHYDROGENASE-LIKE"/>
    <property type="match status" value="1"/>
</dbReference>
<accession>A0A4D7B3S9</accession>
<keyword evidence="2" id="KW-0479">Metal-binding</keyword>
<protein>
    <submittedName>
        <fullName evidence="5">Dehydrogenase</fullName>
    </submittedName>
</protein>
<gene>
    <name evidence="5" type="ORF">E8M01_31950</name>
</gene>
<dbReference type="EMBL" id="CP039690">
    <property type="protein sequence ID" value="QCI68439.1"/>
    <property type="molecule type" value="Genomic_DNA"/>
</dbReference>
<keyword evidence="6" id="KW-1185">Reference proteome</keyword>
<dbReference type="InterPro" id="IPR011032">
    <property type="entry name" value="GroES-like_sf"/>
</dbReference>
<dbReference type="PANTHER" id="PTHR42813:SF7">
    <property type="entry name" value="ALCOHOL DEHYDROGENASE (ZN-DEPENDENT)-RELATED"/>
    <property type="match status" value="1"/>
</dbReference>
<dbReference type="SUPFAM" id="SSF51735">
    <property type="entry name" value="NAD(P)-binding Rossmann-fold domains"/>
    <property type="match status" value="1"/>
</dbReference>
<comment type="cofactor">
    <cofactor evidence="1">
        <name>Zn(2+)</name>
        <dbReference type="ChEBI" id="CHEBI:29105"/>
    </cofactor>
</comment>
<dbReference type="KEGG" id="pstg:E8M01_31950"/>
<evidence type="ECO:0000256" key="2">
    <source>
        <dbReference type="ARBA" id="ARBA00022723"/>
    </source>
</evidence>
<dbReference type="InterPro" id="IPR013154">
    <property type="entry name" value="ADH-like_N"/>
</dbReference>
<dbReference type="OrthoDB" id="9773078at2"/>
<dbReference type="GO" id="GO:0046872">
    <property type="term" value="F:metal ion binding"/>
    <property type="evidence" value="ECO:0007669"/>
    <property type="project" value="UniProtKB-KW"/>
</dbReference>
<dbReference type="AlphaFoldDB" id="A0A4D7B3S9"/>
<dbReference type="Gene3D" id="3.40.50.720">
    <property type="entry name" value="NAD(P)-binding Rossmann-like Domain"/>
    <property type="match status" value="1"/>
</dbReference>
<evidence type="ECO:0000313" key="6">
    <source>
        <dbReference type="Proteomes" id="UP000298781"/>
    </source>
</evidence>
<evidence type="ECO:0000313" key="5">
    <source>
        <dbReference type="EMBL" id="QCI68439.1"/>
    </source>
</evidence>
<dbReference type="Gene3D" id="3.90.180.10">
    <property type="entry name" value="Medium-chain alcohol dehydrogenases, catalytic domain"/>
    <property type="match status" value="1"/>
</dbReference>
<evidence type="ECO:0000256" key="3">
    <source>
        <dbReference type="ARBA" id="ARBA00022833"/>
    </source>
</evidence>
<reference evidence="5 6" key="1">
    <citation type="submission" date="2019-04" db="EMBL/GenBank/DDBJ databases">
        <title>Phreatobacter aquaticus sp. nov.</title>
        <authorList>
            <person name="Choi A."/>
        </authorList>
    </citation>
    <scope>NUCLEOTIDE SEQUENCE [LARGE SCALE GENOMIC DNA]</scope>
    <source>
        <strain evidence="5 6">KCTC 52518</strain>
    </source>
</reference>
<dbReference type="Pfam" id="PF08240">
    <property type="entry name" value="ADH_N"/>
    <property type="match status" value="1"/>
</dbReference>
<organism evidence="5 6">
    <name type="scientific">Phreatobacter stygius</name>
    <dbReference type="NCBI Taxonomy" id="1940610"/>
    <lineage>
        <taxon>Bacteria</taxon>
        <taxon>Pseudomonadati</taxon>
        <taxon>Pseudomonadota</taxon>
        <taxon>Alphaproteobacteria</taxon>
        <taxon>Hyphomicrobiales</taxon>
        <taxon>Phreatobacteraceae</taxon>
        <taxon>Phreatobacter</taxon>
    </lineage>
</organism>
<evidence type="ECO:0000256" key="1">
    <source>
        <dbReference type="ARBA" id="ARBA00001947"/>
    </source>
</evidence>
<sequence>MTMQSLWFVRQGHLEWRDVAAPRLGGDLEALVQPIAASTCDIDRLIISQPSPFKDPFAIGHNGVGRVLEVGEGVRTVTPGDLVAISWHISCGQCDRCRRGLLAHCRQTAPGTCYGLPGRESWGGLFDDVVRVPFADAMLHRLPGGVDPVAFVATSDNLTLGYATVAPHIKAGRDRILVLGWGINGLYVVAFARALGARSLTYVDDDTANRETATELGATAFPGPPDRGMGPFDLVVDASADPKWLRGVMRLIEPESMVECVAHLGDVTLPGWQWYGTGATLHCGLCSCTGPHVHETFKAVGSGAVVPSKLWSERVAWDQDLPAAMVAHRRQLVAVRSET</sequence>
<dbReference type="Proteomes" id="UP000298781">
    <property type="component" value="Chromosome"/>
</dbReference>
<name>A0A4D7B3S9_9HYPH</name>
<proteinExistence type="predicted"/>
<dbReference type="SUPFAM" id="SSF50129">
    <property type="entry name" value="GroES-like"/>
    <property type="match status" value="1"/>
</dbReference>